<dbReference type="InterPro" id="IPR010559">
    <property type="entry name" value="Sig_transdc_His_kin_internal"/>
</dbReference>
<dbReference type="InterPro" id="IPR004358">
    <property type="entry name" value="Sig_transdc_His_kin-like_C"/>
</dbReference>
<dbReference type="Gene3D" id="3.40.50.2300">
    <property type="match status" value="1"/>
</dbReference>
<feature type="transmembrane region" description="Helical" evidence="10">
    <location>
        <begin position="324"/>
        <end position="346"/>
    </location>
</feature>
<gene>
    <name evidence="13" type="ORF">O9H85_05110</name>
</gene>
<dbReference type="CDD" id="cd00082">
    <property type="entry name" value="HisKA"/>
    <property type="match status" value="1"/>
</dbReference>
<evidence type="ECO:0000259" key="11">
    <source>
        <dbReference type="PROSITE" id="PS50109"/>
    </source>
</evidence>
<dbReference type="Proteomes" id="UP001527882">
    <property type="component" value="Unassembled WGS sequence"/>
</dbReference>
<evidence type="ECO:0000256" key="3">
    <source>
        <dbReference type="ARBA" id="ARBA00022553"/>
    </source>
</evidence>
<keyword evidence="7 13" id="KW-0067">ATP-binding</keyword>
<evidence type="ECO:0000256" key="9">
    <source>
        <dbReference type="PROSITE-ProRule" id="PRU00169"/>
    </source>
</evidence>
<feature type="transmembrane region" description="Helical" evidence="10">
    <location>
        <begin position="387"/>
        <end position="406"/>
    </location>
</feature>
<feature type="domain" description="Response regulatory" evidence="12">
    <location>
        <begin position="684"/>
        <end position="801"/>
    </location>
</feature>
<evidence type="ECO:0000256" key="10">
    <source>
        <dbReference type="SAM" id="Phobius"/>
    </source>
</evidence>
<dbReference type="InterPro" id="IPR001789">
    <property type="entry name" value="Sig_transdc_resp-reg_receiver"/>
</dbReference>
<evidence type="ECO:0000256" key="1">
    <source>
        <dbReference type="ARBA" id="ARBA00000085"/>
    </source>
</evidence>
<dbReference type="SUPFAM" id="SSF52172">
    <property type="entry name" value="CheY-like"/>
    <property type="match status" value="1"/>
</dbReference>
<feature type="domain" description="Histidine kinase" evidence="11">
    <location>
        <begin position="909"/>
        <end position="1016"/>
    </location>
</feature>
<dbReference type="SUPFAM" id="SSF55874">
    <property type="entry name" value="ATPase domain of HSP90 chaperone/DNA topoisomerase II/histidine kinase"/>
    <property type="match status" value="2"/>
</dbReference>
<keyword evidence="8" id="KW-0902">Two-component regulatory system</keyword>
<keyword evidence="6" id="KW-0418">Kinase</keyword>
<feature type="transmembrane region" description="Helical" evidence="10">
    <location>
        <begin position="229"/>
        <end position="247"/>
    </location>
</feature>
<keyword evidence="3 9" id="KW-0597">Phosphoprotein</keyword>
<feature type="transmembrane region" description="Helical" evidence="10">
    <location>
        <begin position="353"/>
        <end position="375"/>
    </location>
</feature>
<dbReference type="Pfam" id="PF00512">
    <property type="entry name" value="HisKA"/>
    <property type="match status" value="1"/>
</dbReference>
<dbReference type="InterPro" id="IPR003661">
    <property type="entry name" value="HisK_dim/P_dom"/>
</dbReference>
<dbReference type="Gene3D" id="2.60.120.260">
    <property type="entry name" value="Galactose-binding domain-like"/>
    <property type="match status" value="1"/>
</dbReference>
<dbReference type="SMART" id="SM00387">
    <property type="entry name" value="HATPase_c"/>
    <property type="match status" value="2"/>
</dbReference>
<dbReference type="InterPro" id="IPR036097">
    <property type="entry name" value="HisK_dim/P_sf"/>
</dbReference>
<dbReference type="SUPFAM" id="SSF49785">
    <property type="entry name" value="Galactose-binding domain-like"/>
    <property type="match status" value="1"/>
</dbReference>
<proteinExistence type="predicted"/>
<protein>
    <recommendedName>
        <fullName evidence="2">histidine kinase</fullName>
        <ecNumber evidence="2">2.7.13.3</ecNumber>
    </recommendedName>
</protein>
<accession>A0ABT4Q526</accession>
<evidence type="ECO:0000256" key="5">
    <source>
        <dbReference type="ARBA" id="ARBA00022741"/>
    </source>
</evidence>
<organism evidence="13 14">
    <name type="scientific">Paenibacillus gyeongsangnamensis</name>
    <dbReference type="NCBI Taxonomy" id="3388067"/>
    <lineage>
        <taxon>Bacteria</taxon>
        <taxon>Bacillati</taxon>
        <taxon>Bacillota</taxon>
        <taxon>Bacilli</taxon>
        <taxon>Bacillales</taxon>
        <taxon>Paenibacillaceae</taxon>
        <taxon>Paenibacillus</taxon>
    </lineage>
</organism>
<evidence type="ECO:0000256" key="4">
    <source>
        <dbReference type="ARBA" id="ARBA00022679"/>
    </source>
</evidence>
<keyword evidence="10" id="KW-1133">Transmembrane helix</keyword>
<keyword evidence="4" id="KW-0808">Transferase</keyword>
<evidence type="ECO:0000256" key="8">
    <source>
        <dbReference type="ARBA" id="ARBA00023012"/>
    </source>
</evidence>
<dbReference type="PROSITE" id="PS50110">
    <property type="entry name" value="RESPONSE_REGULATORY"/>
    <property type="match status" value="1"/>
</dbReference>
<feature type="modified residue" description="4-aspartylphosphate" evidence="9">
    <location>
        <position position="734"/>
    </location>
</feature>
<dbReference type="PRINTS" id="PR00344">
    <property type="entry name" value="BCTRLSENSOR"/>
</dbReference>
<evidence type="ECO:0000256" key="2">
    <source>
        <dbReference type="ARBA" id="ARBA00012438"/>
    </source>
</evidence>
<feature type="transmembrane region" description="Helical" evidence="10">
    <location>
        <begin position="204"/>
        <end position="222"/>
    </location>
</feature>
<reference evidence="13 14" key="1">
    <citation type="submission" date="2022-12" db="EMBL/GenBank/DDBJ databases">
        <title>Draft genome sequence of Paenibacillus sp. dW9.</title>
        <authorList>
            <person name="Choi E.-W."/>
            <person name="Kim D.-U."/>
        </authorList>
    </citation>
    <scope>NUCLEOTIDE SEQUENCE [LARGE SCALE GENOMIC DNA]</scope>
    <source>
        <strain evidence="14">dW9</strain>
    </source>
</reference>
<name>A0ABT4Q526_9BACL</name>
<evidence type="ECO:0000313" key="14">
    <source>
        <dbReference type="Proteomes" id="UP001527882"/>
    </source>
</evidence>
<dbReference type="Pfam" id="PF00072">
    <property type="entry name" value="Response_reg"/>
    <property type="match status" value="1"/>
</dbReference>
<dbReference type="InterPro" id="IPR005467">
    <property type="entry name" value="His_kinase_dom"/>
</dbReference>
<dbReference type="SMART" id="SM00388">
    <property type="entry name" value="HisKA"/>
    <property type="match status" value="1"/>
</dbReference>
<keyword evidence="10" id="KW-0472">Membrane</keyword>
<dbReference type="InterPro" id="IPR011006">
    <property type="entry name" value="CheY-like_superfamily"/>
</dbReference>
<evidence type="ECO:0000256" key="6">
    <source>
        <dbReference type="ARBA" id="ARBA00022777"/>
    </source>
</evidence>
<comment type="catalytic activity">
    <reaction evidence="1">
        <text>ATP + protein L-histidine = ADP + protein N-phospho-L-histidine.</text>
        <dbReference type="EC" id="2.7.13.3"/>
    </reaction>
</comment>
<keyword evidence="14" id="KW-1185">Reference proteome</keyword>
<dbReference type="GO" id="GO:0005524">
    <property type="term" value="F:ATP binding"/>
    <property type="evidence" value="ECO:0007669"/>
    <property type="project" value="UniProtKB-KW"/>
</dbReference>
<keyword evidence="5" id="KW-0547">Nucleotide-binding</keyword>
<evidence type="ECO:0000259" key="12">
    <source>
        <dbReference type="PROSITE" id="PS50110"/>
    </source>
</evidence>
<dbReference type="InterPro" id="IPR003594">
    <property type="entry name" value="HATPase_dom"/>
</dbReference>
<feature type="transmembrane region" description="Helical" evidence="10">
    <location>
        <begin position="267"/>
        <end position="287"/>
    </location>
</feature>
<dbReference type="PANTHER" id="PTHR43547:SF2">
    <property type="entry name" value="HYBRID SIGNAL TRANSDUCTION HISTIDINE KINASE C"/>
    <property type="match status" value="1"/>
</dbReference>
<feature type="domain" description="Histidine kinase" evidence="11">
    <location>
        <begin position="429"/>
        <end position="644"/>
    </location>
</feature>
<evidence type="ECO:0000313" key="13">
    <source>
        <dbReference type="EMBL" id="MCZ8511810.1"/>
    </source>
</evidence>
<dbReference type="EMBL" id="JAQAGZ010000003">
    <property type="protein sequence ID" value="MCZ8511810.1"/>
    <property type="molecule type" value="Genomic_DNA"/>
</dbReference>
<keyword evidence="10" id="KW-0812">Transmembrane</keyword>
<feature type="transmembrane region" description="Helical" evidence="10">
    <location>
        <begin position="299"/>
        <end position="318"/>
    </location>
</feature>
<dbReference type="Gene3D" id="3.30.565.10">
    <property type="entry name" value="Histidine kinase-like ATPase, C-terminal domain"/>
    <property type="match status" value="2"/>
</dbReference>
<sequence length="1017" mass="112065">MSRRWLAILIMAGMLLCTYGTIPLLQKYGDNGAPKAAGGVIDLSGWNFAEGGPVKLDGEWEFYPGRLMAAGDFRGAAPQTITVPGSWAAKTGTLGTATYRLLVNVRDEGEWYGLKTLSIQMASRIFVNGKPIGGSGQPADNPKDYAGMNKTVAAYFPLKQGRNELIVQVANYDFPGSSGINNSIYLGTQEQIAALQSKALAHDWITVSSFLIIGLYFIGLYSQRRKDNFLFIFGLVCLFLAVFSATSGERIIYDMFGRLPAGLFLRLQLVSSLAVGMGLLSYVYSAFRPYCSSQVIRISLALGFAFLVLSVGFFNIAYHRLTLTLHSVYSSFSVFYALYVFLSAALRRSEGSLYLAVAALALNVHAFLINANVYFAVPVFLFPPAEVFVFLLMLALLMSLRFSNAYKQNEKLSSRLIEMDKLKDDFLTRTAHEFKTPLHGMIHIAQSMMTDERHPATAGQREKLELISDIAGRLSRLVYDILDLSRLTRGEMKVECAPLDVRSASEVIVKVLSFLTDGKPVQLVNNVPQHLPLALADESRFQQILSNLLDNAAKHTHFGMIAVGAAVHGDMLEVSVTDTGEGIGENDLAFIFEPFKSLSADADRSFGLGLPIVKQLVELQNGRIRVASRLGEGTTFTFSLPLARPEESARFQRGDELAVELRSQASPGYSFPTPYVSPQKGLYTILAVDDHFSNLRVLIDSLERLDYMVIAVNTGEEALRVLEGKQTVDLVILDLMMPGMSGFDVCRTIRQRHSLVELPVLMVTASILSEDKLAAFDAGANDFLPKPFDRSELTARVKGLLLMKELAGKAVDLEVAFLQSQIKPHFLFNVLSTIMSLSYTDASESRNVTANLADYLRGSFSFGNVQKDVPFRTELDLIRSYVEIEKARFQDRIRVEYDIADSAGNVRLLPLLIQPLVENAIRHGIGNRVEGGTIKVRAYEEGTEYVFTVEDDGDGLTGEQLEQVMANDAALRTSGHQGVGLRNIGKRLKYAYGTSLRAESSPGQGTKMTVRVPYALK</sequence>
<dbReference type="PROSITE" id="PS50109">
    <property type="entry name" value="HIS_KIN"/>
    <property type="match status" value="2"/>
</dbReference>
<dbReference type="RefSeq" id="WP_269880210.1">
    <property type="nucleotide sequence ID" value="NZ_JAQAGZ010000003.1"/>
</dbReference>
<evidence type="ECO:0000256" key="7">
    <source>
        <dbReference type="ARBA" id="ARBA00022840"/>
    </source>
</evidence>
<dbReference type="InterPro" id="IPR036890">
    <property type="entry name" value="HATPase_C_sf"/>
</dbReference>
<dbReference type="Pfam" id="PF06580">
    <property type="entry name" value="His_kinase"/>
    <property type="match status" value="1"/>
</dbReference>
<dbReference type="SUPFAM" id="SSF47384">
    <property type="entry name" value="Homodimeric domain of signal transducing histidine kinase"/>
    <property type="match status" value="1"/>
</dbReference>
<dbReference type="InterPro" id="IPR008979">
    <property type="entry name" value="Galactose-bd-like_sf"/>
</dbReference>
<dbReference type="EC" id="2.7.13.3" evidence="2"/>
<comment type="caution">
    <text evidence="13">The sequence shown here is derived from an EMBL/GenBank/DDBJ whole genome shotgun (WGS) entry which is preliminary data.</text>
</comment>
<dbReference type="Pfam" id="PF02518">
    <property type="entry name" value="HATPase_c"/>
    <property type="match status" value="2"/>
</dbReference>
<dbReference type="PANTHER" id="PTHR43547">
    <property type="entry name" value="TWO-COMPONENT HISTIDINE KINASE"/>
    <property type="match status" value="1"/>
</dbReference>
<dbReference type="Gene3D" id="1.10.287.130">
    <property type="match status" value="1"/>
</dbReference>
<dbReference type="SMART" id="SM00448">
    <property type="entry name" value="REC"/>
    <property type="match status" value="1"/>
</dbReference>